<evidence type="ECO:0000256" key="4">
    <source>
        <dbReference type="ARBA" id="ARBA00022475"/>
    </source>
</evidence>
<keyword evidence="7 8" id="KW-0472">Membrane</keyword>
<dbReference type="PANTHER" id="PTHR30269">
    <property type="entry name" value="TRANSMEMBRANE PROTEIN YFCA"/>
    <property type="match status" value="1"/>
</dbReference>
<evidence type="ECO:0000256" key="2">
    <source>
        <dbReference type="ARBA" id="ARBA00009142"/>
    </source>
</evidence>
<dbReference type="RefSeq" id="WP_263594059.1">
    <property type="nucleotide sequence ID" value="NZ_CP107020.1"/>
</dbReference>
<evidence type="ECO:0000256" key="8">
    <source>
        <dbReference type="RuleBase" id="RU363041"/>
    </source>
</evidence>
<organism evidence="9 10">
    <name type="scientific">Brachybacterium huguangmaarense</name>
    <dbReference type="NCBI Taxonomy" id="1652028"/>
    <lineage>
        <taxon>Bacteria</taxon>
        <taxon>Bacillati</taxon>
        <taxon>Actinomycetota</taxon>
        <taxon>Actinomycetes</taxon>
        <taxon>Micrococcales</taxon>
        <taxon>Dermabacteraceae</taxon>
        <taxon>Brachybacterium</taxon>
    </lineage>
</organism>
<feature type="transmembrane region" description="Helical" evidence="8">
    <location>
        <begin position="75"/>
        <end position="97"/>
    </location>
</feature>
<keyword evidence="3" id="KW-0813">Transport</keyword>
<dbReference type="InterPro" id="IPR002781">
    <property type="entry name" value="TM_pro_TauE-like"/>
</dbReference>
<protein>
    <recommendedName>
        <fullName evidence="8">Probable membrane transporter protein</fullName>
    </recommendedName>
</protein>
<dbReference type="Pfam" id="PF01925">
    <property type="entry name" value="TauE"/>
    <property type="match status" value="1"/>
</dbReference>
<evidence type="ECO:0000256" key="3">
    <source>
        <dbReference type="ARBA" id="ARBA00022448"/>
    </source>
</evidence>
<evidence type="ECO:0000313" key="10">
    <source>
        <dbReference type="Proteomes" id="UP001164305"/>
    </source>
</evidence>
<keyword evidence="4 8" id="KW-1003">Cell membrane</keyword>
<dbReference type="EMBL" id="CP107020">
    <property type="protein sequence ID" value="UYG16846.1"/>
    <property type="molecule type" value="Genomic_DNA"/>
</dbReference>
<dbReference type="PANTHER" id="PTHR30269:SF0">
    <property type="entry name" value="MEMBRANE TRANSPORTER PROTEIN YFCA-RELATED"/>
    <property type="match status" value="1"/>
</dbReference>
<dbReference type="InterPro" id="IPR052017">
    <property type="entry name" value="TSUP"/>
</dbReference>
<evidence type="ECO:0000256" key="6">
    <source>
        <dbReference type="ARBA" id="ARBA00022989"/>
    </source>
</evidence>
<comment type="subcellular location">
    <subcellularLocation>
        <location evidence="1 8">Cell membrane</location>
        <topology evidence="1 8">Multi-pass membrane protein</topology>
    </subcellularLocation>
</comment>
<feature type="transmembrane region" description="Helical" evidence="8">
    <location>
        <begin position="196"/>
        <end position="215"/>
    </location>
</feature>
<accession>A0ABY6G2J1</accession>
<keyword evidence="5 8" id="KW-0812">Transmembrane</keyword>
<comment type="similarity">
    <text evidence="2 8">Belongs to the 4-toluene sulfonate uptake permease (TSUP) (TC 2.A.102) family.</text>
</comment>
<keyword evidence="10" id="KW-1185">Reference proteome</keyword>
<evidence type="ECO:0000256" key="7">
    <source>
        <dbReference type="ARBA" id="ARBA00023136"/>
    </source>
</evidence>
<name>A0ABY6G2J1_9MICO</name>
<proteinExistence type="inferred from homology"/>
<gene>
    <name evidence="9" type="ORF">BRM3_14795</name>
</gene>
<dbReference type="Proteomes" id="UP001164305">
    <property type="component" value="Chromosome"/>
</dbReference>
<feature type="transmembrane region" description="Helical" evidence="8">
    <location>
        <begin position="45"/>
        <end position="63"/>
    </location>
</feature>
<evidence type="ECO:0000256" key="1">
    <source>
        <dbReference type="ARBA" id="ARBA00004651"/>
    </source>
</evidence>
<evidence type="ECO:0000313" key="9">
    <source>
        <dbReference type="EMBL" id="UYG16846.1"/>
    </source>
</evidence>
<feature type="transmembrane region" description="Helical" evidence="8">
    <location>
        <begin position="103"/>
        <end position="123"/>
    </location>
</feature>
<reference evidence="9" key="1">
    <citation type="submission" date="2022-10" db="EMBL/GenBank/DDBJ databases">
        <title>Whole-Genome Sequencing of Brachybacterium huguangmaarense BRM-3, Isolated from Betula schmidtii.</title>
        <authorList>
            <person name="Haam D."/>
        </authorList>
    </citation>
    <scope>NUCLEOTIDE SEQUENCE</scope>
    <source>
        <strain evidence="9">BRM-3</strain>
    </source>
</reference>
<evidence type="ECO:0000256" key="5">
    <source>
        <dbReference type="ARBA" id="ARBA00022692"/>
    </source>
</evidence>
<sequence length="269" mass="27458">MALGALAFLLVMGVLAGMINAAVGSGSLLTLPVLLAVGIAPGTAVRTNTIGMMFSTIGSVVGYRREIAAERTNRLGPLLATTLVFAAAGSCLLLAVPGGALEFVVPLLIVVALLLVVFQRRITAAITARRVRRAAARPDATDAPPGRVYRSPGLLTSMAGASLYGGFFTAAQGILYLGILGAFTGRPMKSVNAVKNLLALIVNVTAAVVYLVAHLALGAEVVWSGSIAIAIGSLIGGYAGTHVAKRLPENALRAVIVVVALVALARQLV</sequence>
<feature type="transmembrane region" description="Helical" evidence="8">
    <location>
        <begin position="221"/>
        <end position="239"/>
    </location>
</feature>
<keyword evidence="6 8" id="KW-1133">Transmembrane helix</keyword>